<dbReference type="InterPro" id="IPR007535">
    <property type="entry name" value="Catechol_dOase_N"/>
</dbReference>
<dbReference type="Pfam" id="PF04444">
    <property type="entry name" value="Dioxygenase_N"/>
    <property type="match status" value="1"/>
</dbReference>
<protein>
    <submittedName>
        <fullName evidence="11">Maleylacetate reductase and hydroxyquinol 1,2-dioxygenase domain-containing protein</fullName>
    </submittedName>
</protein>
<reference evidence="12" key="1">
    <citation type="journal article" date="2019" name="Int. J. Syst. Evol. Microbiol.">
        <title>The Global Catalogue of Microorganisms (GCM) 10K type strain sequencing project: providing services to taxonomists for standard genome sequencing and annotation.</title>
        <authorList>
            <consortium name="The Broad Institute Genomics Platform"/>
            <consortium name="The Broad Institute Genome Sequencing Center for Infectious Disease"/>
            <person name="Wu L."/>
            <person name="Ma J."/>
        </authorList>
    </citation>
    <scope>NUCLEOTIDE SEQUENCE [LARGE SCALE GENOMIC DNA]</scope>
    <source>
        <strain evidence="12">DT43</strain>
    </source>
</reference>
<keyword evidence="12" id="KW-1185">Reference proteome</keyword>
<dbReference type="InterPro" id="IPR056798">
    <property type="entry name" value="ADH_Fe_C"/>
</dbReference>
<dbReference type="EMBL" id="JBHSFG010000111">
    <property type="protein sequence ID" value="MFC4472236.1"/>
    <property type="molecule type" value="Genomic_DNA"/>
</dbReference>
<keyword evidence="6" id="KW-0520">NAD</keyword>
<evidence type="ECO:0000256" key="1">
    <source>
        <dbReference type="ARBA" id="ARBA00001965"/>
    </source>
</evidence>
<feature type="domain" description="Fe-containing alcohol dehydrogenase-like C-terminal" evidence="10">
    <location>
        <begin position="165"/>
        <end position="346"/>
    </location>
</feature>
<dbReference type="SUPFAM" id="SSF56796">
    <property type="entry name" value="Dehydroquinate synthase-like"/>
    <property type="match status" value="1"/>
</dbReference>
<organism evidence="11 12">
    <name type="scientific">Streptomyces xiangluensis</name>
    <dbReference type="NCBI Taxonomy" id="2665720"/>
    <lineage>
        <taxon>Bacteria</taxon>
        <taxon>Bacillati</taxon>
        <taxon>Actinomycetota</taxon>
        <taxon>Actinomycetes</taxon>
        <taxon>Kitasatosporales</taxon>
        <taxon>Streptomycetaceae</taxon>
        <taxon>Streptomyces</taxon>
    </lineage>
</organism>
<feature type="domain" description="Catechol dioxygenase N-terminal" evidence="9">
    <location>
        <begin position="377"/>
        <end position="449"/>
    </location>
</feature>
<keyword evidence="3" id="KW-0479">Metal-binding</keyword>
<dbReference type="Gene3D" id="3.40.50.1970">
    <property type="match status" value="1"/>
</dbReference>
<dbReference type="Pfam" id="PF25137">
    <property type="entry name" value="ADH_Fe_C"/>
    <property type="match status" value="1"/>
</dbReference>
<comment type="similarity">
    <text evidence="2">Belongs to the iron-containing alcohol dehydrogenase family.</text>
</comment>
<dbReference type="Proteomes" id="UP001596012">
    <property type="component" value="Unassembled WGS sequence"/>
</dbReference>
<evidence type="ECO:0000259" key="7">
    <source>
        <dbReference type="Pfam" id="PF00465"/>
    </source>
</evidence>
<dbReference type="InterPro" id="IPR001670">
    <property type="entry name" value="ADH_Fe/GldA"/>
</dbReference>
<keyword evidence="4" id="KW-0560">Oxidoreductase</keyword>
<name>A0ABV8Z6R1_9ACTN</name>
<dbReference type="InterPro" id="IPR034786">
    <property type="entry name" value="MAR"/>
</dbReference>
<evidence type="ECO:0000256" key="6">
    <source>
        <dbReference type="ARBA" id="ARBA00023027"/>
    </source>
</evidence>
<feature type="domain" description="Alcohol dehydrogenase iron-type/glycerol dehydrogenase GldA" evidence="7">
    <location>
        <begin position="10"/>
        <end position="152"/>
    </location>
</feature>
<dbReference type="PANTHER" id="PTHR11496:SF102">
    <property type="entry name" value="ALCOHOL DEHYDROGENASE 4"/>
    <property type="match status" value="1"/>
</dbReference>
<comment type="cofactor">
    <cofactor evidence="1">
        <name>Fe(3+)</name>
        <dbReference type="ChEBI" id="CHEBI:29034"/>
    </cofactor>
</comment>
<dbReference type="RefSeq" id="WP_386355689.1">
    <property type="nucleotide sequence ID" value="NZ_JBHSFG010000111.1"/>
</dbReference>
<evidence type="ECO:0000313" key="11">
    <source>
        <dbReference type="EMBL" id="MFC4472236.1"/>
    </source>
</evidence>
<dbReference type="InterPro" id="IPR039697">
    <property type="entry name" value="Alcohol_dehydrogenase_Fe"/>
</dbReference>
<evidence type="ECO:0000259" key="9">
    <source>
        <dbReference type="Pfam" id="PF04444"/>
    </source>
</evidence>
<dbReference type="SUPFAM" id="SSF49482">
    <property type="entry name" value="Aromatic compound dioxygenase"/>
    <property type="match status" value="1"/>
</dbReference>
<evidence type="ECO:0000256" key="3">
    <source>
        <dbReference type="ARBA" id="ARBA00022723"/>
    </source>
</evidence>
<dbReference type="InterPro" id="IPR000627">
    <property type="entry name" value="Intradiol_dOase_C"/>
</dbReference>
<evidence type="ECO:0000256" key="5">
    <source>
        <dbReference type="ARBA" id="ARBA00023004"/>
    </source>
</evidence>
<feature type="domain" description="Intradiol ring-cleavage dioxygenases" evidence="8">
    <location>
        <begin position="457"/>
        <end position="617"/>
    </location>
</feature>
<evidence type="ECO:0000259" key="10">
    <source>
        <dbReference type="Pfam" id="PF25137"/>
    </source>
</evidence>
<sequence>MRSFVHTASPSRVLFGAGTVRQVAAEADRLGASRVLLLSSPPLEKYAARLRDVLGGLLVAEFDGAAMHTPVEVTERALDVVRDHRVDCLVAIGGGSTTGLAKALAVRTDLPQVIVPTTYAGSEVTPVLGETEDGRKVTRSSPAILPETVVYDVDLTLGLPATMSITSGVNALAHAVEALYSPDADPVTDAMALEAVAAIARSLPAVHDDPSDAEARAELLKAAWLAGMCLGAVGMGLHHKLCHTLGGTFGLPHAETHTVVLPHAMAYNAPAAADAMERIARALGVPDAPTGVFDLVRRVGGPTSLRDLGMAEGDLDRAAELAASQPYPNPRELSRDGIADLLRDAWEGRRPTGAAPSVPDLSALTDEVVASFDGYADPRGRELLTDLVRTLHGYAIRNDLTPPEWQRAIGFLTEAGHITTGTRQEFILLSDTLGVSSVVDALANSRTPGTTSSAILGPFYVAGPPAAEHGSDIAGGLSGTPLWSDIRVTGPEGKPVAEAVVDVWQSNEDGFYDVQLPDLEGPVLRARFTTDADGRLTFWSILPSEYPIPDDGPVGRMLSAVGRHPYRAPHLHFLINAPGYQPLITQLFVRGGAYLDGAPGQRDAVFGVKDDLITDFTPRTGPTPDGRPVDGEWRLLDFTFRIARLAR</sequence>
<evidence type="ECO:0000259" key="8">
    <source>
        <dbReference type="Pfam" id="PF00775"/>
    </source>
</evidence>
<dbReference type="Pfam" id="PF00775">
    <property type="entry name" value="Dioxygenase_C"/>
    <property type="match status" value="1"/>
</dbReference>
<evidence type="ECO:0000313" key="12">
    <source>
        <dbReference type="Proteomes" id="UP001596012"/>
    </source>
</evidence>
<dbReference type="PANTHER" id="PTHR11496">
    <property type="entry name" value="ALCOHOL DEHYDROGENASE"/>
    <property type="match status" value="1"/>
</dbReference>
<dbReference type="CDD" id="cd08177">
    <property type="entry name" value="MAR"/>
    <property type="match status" value="1"/>
</dbReference>
<accession>A0ABV8Z6R1</accession>
<evidence type="ECO:0000256" key="2">
    <source>
        <dbReference type="ARBA" id="ARBA00007358"/>
    </source>
</evidence>
<evidence type="ECO:0000256" key="4">
    <source>
        <dbReference type="ARBA" id="ARBA00023002"/>
    </source>
</evidence>
<dbReference type="Gene3D" id="2.60.130.10">
    <property type="entry name" value="Aromatic compound dioxygenase"/>
    <property type="match status" value="1"/>
</dbReference>
<proteinExistence type="inferred from homology"/>
<keyword evidence="5" id="KW-0408">Iron</keyword>
<gene>
    <name evidence="11" type="ORF">ACFPH6_48505</name>
</gene>
<dbReference type="Gene3D" id="1.20.1090.10">
    <property type="entry name" value="Dehydroquinate synthase-like - alpha domain"/>
    <property type="match status" value="1"/>
</dbReference>
<dbReference type="Pfam" id="PF00465">
    <property type="entry name" value="Fe-ADH"/>
    <property type="match status" value="1"/>
</dbReference>
<dbReference type="InterPro" id="IPR015889">
    <property type="entry name" value="Intradiol_dOase_core"/>
</dbReference>
<comment type="caution">
    <text evidence="11">The sequence shown here is derived from an EMBL/GenBank/DDBJ whole genome shotgun (WGS) entry which is preliminary data.</text>
</comment>